<dbReference type="EMBL" id="JAPDPJ010000051">
    <property type="protein sequence ID" value="MCW3788374.1"/>
    <property type="molecule type" value="Genomic_DNA"/>
</dbReference>
<accession>A0AAE3M750</accession>
<reference evidence="2" key="1">
    <citation type="submission" date="2022-10" db="EMBL/GenBank/DDBJ databases">
        <authorList>
            <person name="Yu W.X."/>
        </authorList>
    </citation>
    <scope>NUCLEOTIDE SEQUENCE</scope>
    <source>
        <strain evidence="2">AAT</strain>
    </source>
</reference>
<feature type="chain" id="PRO_5042173859" evidence="1">
    <location>
        <begin position="19"/>
        <end position="176"/>
    </location>
</feature>
<protein>
    <submittedName>
        <fullName evidence="2">Conjugal transfer protein TraO</fullName>
    </submittedName>
</protein>
<keyword evidence="1" id="KW-0732">Signal</keyword>
<keyword evidence="3" id="KW-1185">Reference proteome</keyword>
<name>A0AAE3M750_9BACT</name>
<evidence type="ECO:0000256" key="1">
    <source>
        <dbReference type="SAM" id="SignalP"/>
    </source>
</evidence>
<dbReference type="RefSeq" id="WP_301191933.1">
    <property type="nucleotide sequence ID" value="NZ_JAPDPJ010000051.1"/>
</dbReference>
<feature type="signal peptide" evidence="1">
    <location>
        <begin position="1"/>
        <end position="18"/>
    </location>
</feature>
<gene>
    <name evidence="2" type="ORF">OM075_18040</name>
</gene>
<dbReference type="AlphaFoldDB" id="A0AAE3M750"/>
<comment type="caution">
    <text evidence="2">The sequence shown here is derived from an EMBL/GenBank/DDBJ whole genome shotgun (WGS) entry which is preliminary data.</text>
</comment>
<organism evidence="2 3">
    <name type="scientific">Plebeiibacterium sediminum</name>
    <dbReference type="NCBI Taxonomy" id="2992112"/>
    <lineage>
        <taxon>Bacteria</taxon>
        <taxon>Pseudomonadati</taxon>
        <taxon>Bacteroidota</taxon>
        <taxon>Bacteroidia</taxon>
        <taxon>Marinilabiliales</taxon>
        <taxon>Marinilabiliaceae</taxon>
        <taxon>Plebeiibacterium</taxon>
    </lineage>
</organism>
<evidence type="ECO:0000313" key="3">
    <source>
        <dbReference type="Proteomes" id="UP001209229"/>
    </source>
</evidence>
<sequence length="176" mass="20036">MKKYILLILLLSPLYIQAQSEQEIGSITPHCYDSRMINLSSHYTADGVGFDLGYSRINKNASITNLNLEYDKGNYATKNQYNIVSANLCLSKPIIKRQRFYASIGGGTFVSYEKIENSILHLSKNKFTPGALAKMEAELFLSRYALYSSFEQLYRTNSIIGNWQYQVSVGIKYILK</sequence>
<proteinExistence type="predicted"/>
<evidence type="ECO:0000313" key="2">
    <source>
        <dbReference type="EMBL" id="MCW3788374.1"/>
    </source>
</evidence>
<dbReference type="Proteomes" id="UP001209229">
    <property type="component" value="Unassembled WGS sequence"/>
</dbReference>